<dbReference type="Gene3D" id="3.90.480.20">
    <property type="match status" value="1"/>
</dbReference>
<name>A0ABW5XJK2_9MICO</name>
<evidence type="ECO:0000256" key="2">
    <source>
        <dbReference type="ARBA" id="ARBA00003247"/>
    </source>
</evidence>
<feature type="compositionally biased region" description="Polar residues" evidence="13">
    <location>
        <begin position="1"/>
        <end position="10"/>
    </location>
</feature>
<dbReference type="InterPro" id="IPR005117">
    <property type="entry name" value="NiRdtase/SiRdtase_haem-b_fer"/>
</dbReference>
<dbReference type="Proteomes" id="UP001597391">
    <property type="component" value="Unassembled WGS sequence"/>
</dbReference>
<evidence type="ECO:0000256" key="13">
    <source>
        <dbReference type="SAM" id="MobiDB-lite"/>
    </source>
</evidence>
<evidence type="ECO:0000259" key="15">
    <source>
        <dbReference type="Pfam" id="PF03460"/>
    </source>
</evidence>
<dbReference type="SUPFAM" id="SSF56014">
    <property type="entry name" value="Nitrite and sulphite reductase 4Fe-4S domain-like"/>
    <property type="match status" value="2"/>
</dbReference>
<dbReference type="InterPro" id="IPR006066">
    <property type="entry name" value="NO2/SO3_Rdtase_FeS/sirohaem_BS"/>
</dbReference>
<evidence type="ECO:0000256" key="4">
    <source>
        <dbReference type="ARBA" id="ARBA00012353"/>
    </source>
</evidence>
<feature type="region of interest" description="Disordered" evidence="13">
    <location>
        <begin position="1"/>
        <end position="106"/>
    </location>
</feature>
<evidence type="ECO:0000256" key="10">
    <source>
        <dbReference type="ARBA" id="ARBA00023004"/>
    </source>
</evidence>
<dbReference type="PROSITE" id="PS00365">
    <property type="entry name" value="NIR_SIR"/>
    <property type="match status" value="1"/>
</dbReference>
<dbReference type="RefSeq" id="WP_377467443.1">
    <property type="nucleotide sequence ID" value="NZ_JBHUOP010000005.1"/>
</dbReference>
<dbReference type="Gene3D" id="3.30.413.10">
    <property type="entry name" value="Sulfite Reductase Hemoprotein, domain 1"/>
    <property type="match status" value="2"/>
</dbReference>
<dbReference type="EMBL" id="JBHUOP010000005">
    <property type="protein sequence ID" value="MFD2841450.1"/>
    <property type="molecule type" value="Genomic_DNA"/>
</dbReference>
<proteinExistence type="inferred from homology"/>
<dbReference type="PANTHER" id="PTHR32439:SF0">
    <property type="entry name" value="FERREDOXIN--NITRITE REDUCTASE, CHLOROPLASTIC"/>
    <property type="match status" value="1"/>
</dbReference>
<keyword evidence="9 16" id="KW-0560">Oxidoreductase</keyword>
<comment type="cofactor">
    <cofactor evidence="1">
        <name>[4Fe-4S] cluster</name>
        <dbReference type="ChEBI" id="CHEBI:49883"/>
    </cofactor>
</comment>
<feature type="compositionally biased region" description="Basic and acidic residues" evidence="13">
    <location>
        <begin position="57"/>
        <end position="91"/>
    </location>
</feature>
<feature type="domain" description="Nitrite/sulphite reductase 4Fe-4S" evidence="14">
    <location>
        <begin position="495"/>
        <end position="628"/>
    </location>
</feature>
<keyword evidence="6" id="KW-0349">Heme</keyword>
<evidence type="ECO:0000256" key="3">
    <source>
        <dbReference type="ARBA" id="ARBA00010429"/>
    </source>
</evidence>
<dbReference type="InterPro" id="IPR036136">
    <property type="entry name" value="Nit/Sulf_reduc_fer-like_dom_sf"/>
</dbReference>
<dbReference type="InterPro" id="IPR006067">
    <property type="entry name" value="NO2/SO3_Rdtase_4Fe4S_dom"/>
</dbReference>
<dbReference type="InterPro" id="IPR051329">
    <property type="entry name" value="NIR_SIR_4Fe-4S"/>
</dbReference>
<comment type="caution">
    <text evidence="16">The sequence shown here is derived from an EMBL/GenBank/DDBJ whole genome shotgun (WGS) entry which is preliminary data.</text>
</comment>
<gene>
    <name evidence="16" type="ORF">ACFSYH_12865</name>
</gene>
<dbReference type="GO" id="GO:0050311">
    <property type="term" value="F:sulfite reductase (ferredoxin) activity"/>
    <property type="evidence" value="ECO:0007669"/>
    <property type="project" value="UniProtKB-EC"/>
</dbReference>
<evidence type="ECO:0000256" key="9">
    <source>
        <dbReference type="ARBA" id="ARBA00023002"/>
    </source>
</evidence>
<keyword evidence="10" id="KW-0408">Iron</keyword>
<dbReference type="SUPFAM" id="SSF55124">
    <property type="entry name" value="Nitrite/Sulfite reductase N-terminal domain-like"/>
    <property type="match status" value="2"/>
</dbReference>
<dbReference type="Pfam" id="PF01077">
    <property type="entry name" value="NIR_SIR"/>
    <property type="match status" value="2"/>
</dbReference>
<evidence type="ECO:0000313" key="17">
    <source>
        <dbReference type="Proteomes" id="UP001597391"/>
    </source>
</evidence>
<comment type="similarity">
    <text evidence="3">Belongs to the nitrite and sulfite reductase 4Fe-4S domain family.</text>
</comment>
<protein>
    <recommendedName>
        <fullName evidence="4">assimilatory sulfite reductase (ferredoxin)</fullName>
        <ecNumber evidence="4">1.8.7.1</ecNumber>
    </recommendedName>
</protein>
<evidence type="ECO:0000259" key="14">
    <source>
        <dbReference type="Pfam" id="PF01077"/>
    </source>
</evidence>
<organism evidence="16 17">
    <name type="scientific">Populibacterium corticicola</name>
    <dbReference type="NCBI Taxonomy" id="1812826"/>
    <lineage>
        <taxon>Bacteria</taxon>
        <taxon>Bacillati</taxon>
        <taxon>Actinomycetota</taxon>
        <taxon>Actinomycetes</taxon>
        <taxon>Micrococcales</taxon>
        <taxon>Jonesiaceae</taxon>
        <taxon>Populibacterium</taxon>
    </lineage>
</organism>
<evidence type="ECO:0000256" key="1">
    <source>
        <dbReference type="ARBA" id="ARBA00001966"/>
    </source>
</evidence>
<dbReference type="PANTHER" id="PTHR32439">
    <property type="entry name" value="FERREDOXIN--NITRITE REDUCTASE, CHLOROPLASTIC"/>
    <property type="match status" value="1"/>
</dbReference>
<evidence type="ECO:0000256" key="7">
    <source>
        <dbReference type="ARBA" id="ARBA00022723"/>
    </source>
</evidence>
<evidence type="ECO:0000256" key="12">
    <source>
        <dbReference type="ARBA" id="ARBA00049518"/>
    </source>
</evidence>
<evidence type="ECO:0000256" key="5">
    <source>
        <dbReference type="ARBA" id="ARBA00022485"/>
    </source>
</evidence>
<dbReference type="EC" id="1.8.7.1" evidence="4"/>
<keyword evidence="17" id="KW-1185">Reference proteome</keyword>
<feature type="compositionally biased region" description="Low complexity" evidence="13">
    <location>
        <begin position="38"/>
        <end position="56"/>
    </location>
</feature>
<dbReference type="PRINTS" id="PR00397">
    <property type="entry name" value="SIROHAEM"/>
</dbReference>
<reference evidence="17" key="1">
    <citation type="journal article" date="2019" name="Int. J. Syst. Evol. Microbiol.">
        <title>The Global Catalogue of Microorganisms (GCM) 10K type strain sequencing project: providing services to taxonomists for standard genome sequencing and annotation.</title>
        <authorList>
            <consortium name="The Broad Institute Genomics Platform"/>
            <consortium name="The Broad Institute Genome Sequencing Center for Infectious Disease"/>
            <person name="Wu L."/>
            <person name="Ma J."/>
        </authorList>
    </citation>
    <scope>NUCLEOTIDE SEQUENCE [LARGE SCALE GENOMIC DNA]</scope>
    <source>
        <strain evidence="17">KCTC 33576</strain>
    </source>
</reference>
<evidence type="ECO:0000256" key="11">
    <source>
        <dbReference type="ARBA" id="ARBA00023014"/>
    </source>
</evidence>
<evidence type="ECO:0000256" key="6">
    <source>
        <dbReference type="ARBA" id="ARBA00022617"/>
    </source>
</evidence>
<dbReference type="Pfam" id="PF03460">
    <property type="entry name" value="NIR_SIR_ferr"/>
    <property type="match status" value="2"/>
</dbReference>
<keyword evidence="8" id="KW-0883">Thioether bond</keyword>
<feature type="domain" description="Nitrite/Sulfite reductase ferredoxin-like" evidence="15">
    <location>
        <begin position="172"/>
        <end position="237"/>
    </location>
</feature>
<feature type="domain" description="Nitrite/Sulfite reductase ferredoxin-like" evidence="15">
    <location>
        <begin position="422"/>
        <end position="487"/>
    </location>
</feature>
<dbReference type="InterPro" id="IPR045854">
    <property type="entry name" value="NO2/SO3_Rdtase_4Fe4S_sf"/>
</dbReference>
<comment type="function">
    <text evidence="2">Catalyzes the reduction of sulfite to sulfide, a step in the biosynthesis of sulfur-containing amino acids and cofactors.</text>
</comment>
<keyword evidence="5" id="KW-0004">4Fe-4S</keyword>
<feature type="domain" description="Nitrite/sulphite reductase 4Fe-4S" evidence="14">
    <location>
        <begin position="247"/>
        <end position="400"/>
    </location>
</feature>
<accession>A0ABW5XJK2</accession>
<evidence type="ECO:0000313" key="16">
    <source>
        <dbReference type="EMBL" id="MFD2841450.1"/>
    </source>
</evidence>
<keyword evidence="7" id="KW-0479">Metal-binding</keyword>
<evidence type="ECO:0000256" key="8">
    <source>
        <dbReference type="ARBA" id="ARBA00022784"/>
    </source>
</evidence>
<sequence length="644" mass="71090">MTLHNANETGSEPAEPQKTPLSDEKSAPSARTAGDESAQAATADRPARAPRAAAADRPARAVGERPARTAVERPARPAGERPARAAGDRPARAARPNGQWKIDGKTPLNANEELKAKDNGLNVRERIENIYAKGGFDSIPLEDLHGRFRWWGLYTQRKPGIDGGRTAQLEPHELEDKYFMMRVRLDAGAVTTKQLRVIGEISQEFGRDTADITDRQNIQYHWIQVEDVPEIWRRLESNGMQTTEACGDVPRVVLGSPVAGIAKDEIVDPTHLIDQITEKYVGDPELSNLPRKFKTAFTGHPSQDVVHEINDVGYVAYVHPEHGVVYDLWVGGGLSANPHLGQRLGVLVFEHQVVDVWVGVTQIFRDYGYRRLRNRARLKFLVKDWGVEKFREILETEYLGYKLLDGPPAPQPKTPGDHVGIHEQKDGRFYIGVAPNVGRVSGSILVKVADIAESAGSERVRFTPHQKMLVLDIPAEEVDRVADELAALGLNPRPGAFRRNTIACTGIEYCKLAIVDTKDTATAAIAELDQRLGDISHLKPIRLHVNGCPNSCARIQTADIGLKGQLIMNDEGEQVPGFQVHLGGGLASETREEAGLGRTVRGLKVAATDIPNYVERVVRNFEKGREGDETFAQWSHRVPEEDLV</sequence>
<keyword evidence="11" id="KW-0411">Iron-sulfur</keyword>
<comment type="catalytic activity">
    <reaction evidence="12">
        <text>hydrogen sulfide + 6 oxidized [2Fe-2S]-[ferredoxin] + 3 H2O = sulfite + 6 reduced [2Fe-2S]-[ferredoxin] + 7 H(+)</text>
        <dbReference type="Rhea" id="RHEA:23132"/>
        <dbReference type="Rhea" id="RHEA-COMP:10000"/>
        <dbReference type="Rhea" id="RHEA-COMP:10001"/>
        <dbReference type="ChEBI" id="CHEBI:15377"/>
        <dbReference type="ChEBI" id="CHEBI:15378"/>
        <dbReference type="ChEBI" id="CHEBI:17359"/>
        <dbReference type="ChEBI" id="CHEBI:29919"/>
        <dbReference type="ChEBI" id="CHEBI:33737"/>
        <dbReference type="ChEBI" id="CHEBI:33738"/>
        <dbReference type="EC" id="1.8.7.1"/>
    </reaction>
</comment>